<dbReference type="EMBL" id="JAWXYG010000017">
    <property type="protein sequence ID" value="KAK4253139.1"/>
    <property type="molecule type" value="Genomic_DNA"/>
</dbReference>
<dbReference type="PANTHER" id="PTHR47991">
    <property type="entry name" value="OXOGLUTARATE/IRON-DEPENDENT DIOXYGENASE"/>
    <property type="match status" value="1"/>
</dbReference>
<evidence type="ECO:0000256" key="1">
    <source>
        <dbReference type="ARBA" id="ARBA00022723"/>
    </source>
</evidence>
<evidence type="ECO:0000259" key="5">
    <source>
        <dbReference type="Pfam" id="PF14226"/>
    </source>
</evidence>
<evidence type="ECO:0000256" key="3">
    <source>
        <dbReference type="ARBA" id="ARBA00023004"/>
    </source>
</evidence>
<proteinExistence type="predicted"/>
<keyword evidence="2" id="KW-0847">Vitamin C</keyword>
<gene>
    <name evidence="6" type="ORF">QN277_010747</name>
</gene>
<dbReference type="InterPro" id="IPR044861">
    <property type="entry name" value="IPNS-like_FE2OG_OXY"/>
</dbReference>
<evidence type="ECO:0000259" key="4">
    <source>
        <dbReference type="Pfam" id="PF03171"/>
    </source>
</evidence>
<evidence type="ECO:0000313" key="7">
    <source>
        <dbReference type="Proteomes" id="UP001293593"/>
    </source>
</evidence>
<accession>A0AAE1IPV9</accession>
<dbReference type="AlphaFoldDB" id="A0AAE1IPV9"/>
<dbReference type="PRINTS" id="PR00682">
    <property type="entry name" value="IPNSYNTHASE"/>
</dbReference>
<organism evidence="6 7">
    <name type="scientific">Acacia crassicarpa</name>
    <name type="common">northern wattle</name>
    <dbReference type="NCBI Taxonomy" id="499986"/>
    <lineage>
        <taxon>Eukaryota</taxon>
        <taxon>Viridiplantae</taxon>
        <taxon>Streptophyta</taxon>
        <taxon>Embryophyta</taxon>
        <taxon>Tracheophyta</taxon>
        <taxon>Spermatophyta</taxon>
        <taxon>Magnoliopsida</taxon>
        <taxon>eudicotyledons</taxon>
        <taxon>Gunneridae</taxon>
        <taxon>Pentapetalae</taxon>
        <taxon>rosids</taxon>
        <taxon>fabids</taxon>
        <taxon>Fabales</taxon>
        <taxon>Fabaceae</taxon>
        <taxon>Caesalpinioideae</taxon>
        <taxon>mimosoid clade</taxon>
        <taxon>Acacieae</taxon>
        <taxon>Acacia</taxon>
    </lineage>
</organism>
<reference evidence="6" key="1">
    <citation type="submission" date="2023-10" db="EMBL/GenBank/DDBJ databases">
        <title>Chromosome-level genome of the transformable northern wattle, Acacia crassicarpa.</title>
        <authorList>
            <person name="Massaro I."/>
            <person name="Sinha N.R."/>
            <person name="Poethig S."/>
            <person name="Leichty A.R."/>
        </authorList>
    </citation>
    <scope>NUCLEOTIDE SEQUENCE</scope>
    <source>
        <strain evidence="6">Acra3RX</strain>
        <tissue evidence="6">Leaf</tissue>
    </source>
</reference>
<evidence type="ECO:0000256" key="2">
    <source>
        <dbReference type="ARBA" id="ARBA00022896"/>
    </source>
</evidence>
<keyword evidence="1" id="KW-0479">Metal-binding</keyword>
<dbReference type="Gene3D" id="2.60.120.330">
    <property type="entry name" value="B-lactam Antibiotic, Isopenicillin N Synthase, Chain"/>
    <property type="match status" value="1"/>
</dbReference>
<keyword evidence="3" id="KW-0408">Iron</keyword>
<dbReference type="SUPFAM" id="SSF51197">
    <property type="entry name" value="Clavaminate synthase-like"/>
    <property type="match status" value="1"/>
</dbReference>
<dbReference type="Pfam" id="PF14226">
    <property type="entry name" value="DIOX_N"/>
    <property type="match status" value="1"/>
</dbReference>
<protein>
    <submittedName>
        <fullName evidence="6">Uncharacterized protein</fullName>
    </submittedName>
</protein>
<keyword evidence="7" id="KW-1185">Reference proteome</keyword>
<dbReference type="Pfam" id="PF03171">
    <property type="entry name" value="2OG-FeII_Oxy"/>
    <property type="match status" value="1"/>
</dbReference>
<sequence>MEKLVSNWYNRSMPENYMFPPEKRPGKLHVPMGEGIPVIDLSEVEEGDRTLTIQKILKASEEFGFFQVINHGVSENLMEETISVLKEFFQMPDEAKKHLYCEDFSSDCILFTSCMNYGNEKVHQWRDFLKHSCQPLDKWQKFWPENPVRYREIVGACSVEVKKLTSRILGLIGEGLGLKSGYFDDELTEGVILSAHQYPPCPDPSLTLGTRAHVDANIITILLQDDVYGLQIFKDDTWIGVDPNPHAFVSTLAPSCR</sequence>
<dbReference type="InterPro" id="IPR050295">
    <property type="entry name" value="Plant_2OG-oxidoreductases"/>
</dbReference>
<dbReference type="Proteomes" id="UP001293593">
    <property type="component" value="Unassembled WGS sequence"/>
</dbReference>
<feature type="domain" description="Non-haem dioxygenase N-terminal" evidence="5">
    <location>
        <begin position="36"/>
        <end position="146"/>
    </location>
</feature>
<dbReference type="GO" id="GO:0046872">
    <property type="term" value="F:metal ion binding"/>
    <property type="evidence" value="ECO:0007669"/>
    <property type="project" value="UniProtKB-KW"/>
</dbReference>
<feature type="domain" description="Isopenicillin N synthase-like Fe(2+) 2OG dioxygenase" evidence="4">
    <location>
        <begin position="194"/>
        <end position="252"/>
    </location>
</feature>
<evidence type="ECO:0000313" key="6">
    <source>
        <dbReference type="EMBL" id="KAK4253139.1"/>
    </source>
</evidence>
<dbReference type="InterPro" id="IPR027443">
    <property type="entry name" value="IPNS-like_sf"/>
</dbReference>
<dbReference type="InterPro" id="IPR026992">
    <property type="entry name" value="DIOX_N"/>
</dbReference>
<dbReference type="GO" id="GO:0031418">
    <property type="term" value="F:L-ascorbic acid binding"/>
    <property type="evidence" value="ECO:0007669"/>
    <property type="project" value="UniProtKB-KW"/>
</dbReference>
<name>A0AAE1IPV9_9FABA</name>
<comment type="caution">
    <text evidence="6">The sequence shown here is derived from an EMBL/GenBank/DDBJ whole genome shotgun (WGS) entry which is preliminary data.</text>
</comment>